<dbReference type="Gene3D" id="3.50.50.60">
    <property type="entry name" value="FAD/NAD(P)-binding domain"/>
    <property type="match status" value="1"/>
</dbReference>
<evidence type="ECO:0000256" key="10">
    <source>
        <dbReference type="PIRSR" id="PIRSR000362-2"/>
    </source>
</evidence>
<evidence type="ECO:0000313" key="12">
    <source>
        <dbReference type="Proteomes" id="UP000001640"/>
    </source>
</evidence>
<keyword evidence="12" id="KW-1185">Reference proteome</keyword>
<evidence type="ECO:0000256" key="3">
    <source>
        <dbReference type="ARBA" id="ARBA00022630"/>
    </source>
</evidence>
<comment type="cofactor">
    <cofactor evidence="1 8 9">
        <name>FAD</name>
        <dbReference type="ChEBI" id="CHEBI:57692"/>
    </cofactor>
</comment>
<dbReference type="RefSeq" id="XP_003674118.1">
    <property type="nucleotide sequence ID" value="XM_003674070.1"/>
</dbReference>
<reference key="2">
    <citation type="submission" date="2011-08" db="EMBL/GenBank/DDBJ databases">
        <title>Genome sequence of Naumovozyma castellii.</title>
        <authorList>
            <person name="Gordon J.L."/>
            <person name="Armisen D."/>
            <person name="Proux-Wera E."/>
            <person name="OhEigeartaigh S.S."/>
            <person name="Byrne K.P."/>
            <person name="Wolfe K.H."/>
        </authorList>
    </citation>
    <scope>NUCLEOTIDE SEQUENCE</scope>
    <source>
        <strain>Type strain:CBS 4309</strain>
    </source>
</reference>
<reference evidence="11 12" key="1">
    <citation type="journal article" date="2011" name="Proc. Natl. Acad. Sci. U.S.A.">
        <title>Evolutionary erosion of yeast sex chromosomes by mating-type switching accidents.</title>
        <authorList>
            <person name="Gordon J.L."/>
            <person name="Armisen D."/>
            <person name="Proux-Wera E."/>
            <person name="Oheigeartaigh S.S."/>
            <person name="Byrne K.P."/>
            <person name="Wolfe K.H."/>
        </authorList>
    </citation>
    <scope>NUCLEOTIDE SEQUENCE [LARGE SCALE GENOMIC DNA]</scope>
    <source>
        <strain evidence="12">ATCC 76901 / BCRC 22586 / CBS 4309 / NBRC 1992 / NRRL Y-12630</strain>
    </source>
</reference>
<dbReference type="OrthoDB" id="333024at2759"/>
<feature type="binding site" evidence="9">
    <location>
        <position position="54"/>
    </location>
    <ligand>
        <name>FAD</name>
        <dbReference type="ChEBI" id="CHEBI:57692"/>
    </ligand>
</feature>
<protein>
    <recommendedName>
        <fullName evidence="8">NADPH:adrenodoxin oxidoreductase, mitochondrial</fullName>
        <ecNumber evidence="8">1.18.1.6</ecNumber>
    </recommendedName>
</protein>
<dbReference type="GO" id="GO:0006744">
    <property type="term" value="P:ubiquinone biosynthetic process"/>
    <property type="evidence" value="ECO:0007669"/>
    <property type="project" value="EnsemblFungi"/>
</dbReference>
<dbReference type="PIRSF" id="PIRSF000362">
    <property type="entry name" value="FNR"/>
    <property type="match status" value="1"/>
</dbReference>
<feature type="binding site" evidence="9">
    <location>
        <position position="96"/>
    </location>
    <ligand>
        <name>FAD</name>
        <dbReference type="ChEBI" id="CHEBI:57692"/>
    </ligand>
</feature>
<comment type="similarity">
    <text evidence="2 8">Belongs to the ferredoxin--NADP reductase type 1 family.</text>
</comment>
<evidence type="ECO:0000256" key="8">
    <source>
        <dbReference type="PIRNR" id="PIRNR000362"/>
    </source>
</evidence>
<keyword evidence="3 8" id="KW-0285">Flavoprotein</keyword>
<dbReference type="InterPro" id="IPR055275">
    <property type="entry name" value="Ferredox_Rdtase"/>
</dbReference>
<evidence type="ECO:0000256" key="9">
    <source>
        <dbReference type="PIRSR" id="PIRSR000362-1"/>
    </source>
</evidence>
<keyword evidence="5 8" id="KW-0521">NADP</keyword>
<dbReference type="SUPFAM" id="SSF51971">
    <property type="entry name" value="Nucleotide-binding domain"/>
    <property type="match status" value="1"/>
</dbReference>
<sequence length="491" mass="56226">MIWRRHLSTGQGYKKISIVGSGPAGFFTAYHLLNKSKIPIHVTVWEKLPTPFGLSRYGVAPDHPEVKNCEETFTECARKFISDKHHKFEFIGGVEIGNQIKLKDLLKSQDAVVLSYGCTGDKKLHIPGETDTSGVFSSRNFVNWYNGHPDIAQDPKLLDFEWSKVKNIGIIGNGNVAMDIARILLSNRIDAIWKHTDISSVALECLRNAPIENVKIIGRRDFVHSKFTNKELRELWQLERYGIFGKIDKEYFHDGMFDLSQFDRAFKRRVEMCSEYLKPFTQRKKNFKKFPIPSPSDVYDKRTWELDYLLSPIKINKCPQTSRLESLTLSHNKLALPENKVIKDEEKADVEYPMDLLITSLGYAGIPLEEFNALGIGFERGHVANKQGRVLTTTNDLYPKLYASGWIRKGSQGVIASTMEDAFEVGDRVIQDLFVQPSTTESFDINLGKIRHTTWADWERINRQELKNGKEEGKKRTKFLSIEDIMNSIKS</sequence>
<dbReference type="GO" id="GO:0004324">
    <property type="term" value="F:ferredoxin-NADP+ reductase activity"/>
    <property type="evidence" value="ECO:0007669"/>
    <property type="project" value="EnsemblFungi"/>
</dbReference>
<evidence type="ECO:0000256" key="2">
    <source>
        <dbReference type="ARBA" id="ARBA00008312"/>
    </source>
</evidence>
<dbReference type="EMBL" id="HE576752">
    <property type="protein sequence ID" value="CCC67737.1"/>
    <property type="molecule type" value="Genomic_DNA"/>
</dbReference>
<dbReference type="InterPro" id="IPR036188">
    <property type="entry name" value="FAD/NAD-bd_sf"/>
</dbReference>
<dbReference type="Gene3D" id="3.40.50.720">
    <property type="entry name" value="NAD(P)-binding Rossmann-like Domain"/>
    <property type="match status" value="1"/>
</dbReference>
<evidence type="ECO:0000256" key="5">
    <source>
        <dbReference type="ARBA" id="ARBA00022857"/>
    </source>
</evidence>
<feature type="binding site" evidence="9">
    <location>
        <position position="24"/>
    </location>
    <ligand>
        <name>FAD</name>
        <dbReference type="ChEBI" id="CHEBI:57692"/>
    </ligand>
</feature>
<feature type="binding site" evidence="10">
    <location>
        <begin position="219"/>
        <end position="220"/>
    </location>
    <ligand>
        <name>NADP(+)</name>
        <dbReference type="ChEBI" id="CHEBI:58349"/>
    </ligand>
</feature>
<dbReference type="FunCoup" id="G0V8D9">
    <property type="interactions" value="593"/>
</dbReference>
<dbReference type="InterPro" id="IPR021163">
    <property type="entry name" value="Ferredox_Rdtase_adrenod"/>
</dbReference>
<evidence type="ECO:0000256" key="1">
    <source>
        <dbReference type="ARBA" id="ARBA00001974"/>
    </source>
</evidence>
<keyword evidence="4 8" id="KW-0274">FAD</keyword>
<feature type="binding site" evidence="9">
    <location>
        <position position="46"/>
    </location>
    <ligand>
        <name>FAD</name>
        <dbReference type="ChEBI" id="CHEBI:57692"/>
    </ligand>
</feature>
<organism evidence="11 12">
    <name type="scientific">Naumovozyma castellii</name>
    <name type="common">Yeast</name>
    <name type="synonym">Saccharomyces castellii</name>
    <dbReference type="NCBI Taxonomy" id="27288"/>
    <lineage>
        <taxon>Eukaryota</taxon>
        <taxon>Fungi</taxon>
        <taxon>Dikarya</taxon>
        <taxon>Ascomycota</taxon>
        <taxon>Saccharomycotina</taxon>
        <taxon>Saccharomycetes</taxon>
        <taxon>Saccharomycetales</taxon>
        <taxon>Saccharomycetaceae</taxon>
        <taxon>Naumovozyma</taxon>
    </lineage>
</organism>
<proteinExistence type="inferred from homology"/>
<accession>G0V8D9</accession>
<feature type="binding site" evidence="10">
    <location>
        <position position="413"/>
    </location>
    <ligand>
        <name>NADP(+)</name>
        <dbReference type="ChEBI" id="CHEBI:58349"/>
    </ligand>
</feature>
<dbReference type="KEGG" id="ncs:NCAS_0A11790"/>
<keyword evidence="8" id="KW-0496">Mitochondrion</keyword>
<dbReference type="EC" id="1.18.1.6" evidence="8"/>
<dbReference type="PANTHER" id="PTHR48467:SF1">
    <property type="entry name" value="GLUTAMATE SYNTHASE 1 [NADH], CHLOROPLASTIC-LIKE"/>
    <property type="match status" value="1"/>
</dbReference>
<dbReference type="PANTHER" id="PTHR48467">
    <property type="entry name" value="GLUTAMATE SYNTHASE 1 [NADH], CHLOROPLASTIC-LIKE"/>
    <property type="match status" value="1"/>
</dbReference>
<comment type="catalytic activity">
    <reaction evidence="7 8">
        <text>2 reduced [adrenodoxin] + NADP(+) + H(+) = 2 oxidized [adrenodoxin] + NADPH</text>
        <dbReference type="Rhea" id="RHEA:42312"/>
        <dbReference type="Rhea" id="RHEA-COMP:9998"/>
        <dbReference type="Rhea" id="RHEA-COMP:9999"/>
        <dbReference type="ChEBI" id="CHEBI:15378"/>
        <dbReference type="ChEBI" id="CHEBI:33737"/>
        <dbReference type="ChEBI" id="CHEBI:33738"/>
        <dbReference type="ChEBI" id="CHEBI:57783"/>
        <dbReference type="ChEBI" id="CHEBI:58349"/>
        <dbReference type="EC" id="1.18.1.6"/>
    </reaction>
</comment>
<feature type="binding site" evidence="9">
    <location>
        <position position="406"/>
    </location>
    <ligand>
        <name>FAD</name>
        <dbReference type="ChEBI" id="CHEBI:57692"/>
    </ligand>
</feature>
<dbReference type="HOGENOM" id="CLU_024722_3_1_1"/>
<dbReference type="PRINTS" id="PR00419">
    <property type="entry name" value="ADXRDTASE"/>
</dbReference>
<comment type="subcellular location">
    <subcellularLocation>
        <location evidence="8">Mitochondrion</location>
    </subcellularLocation>
</comment>
<dbReference type="InParanoid" id="G0V8D9"/>
<dbReference type="OMA" id="RFNFIGN"/>
<name>G0V8D9_NAUCA</name>
<feature type="binding site" evidence="10">
    <location>
        <position position="231"/>
    </location>
    <ligand>
        <name>NADP(+)</name>
        <dbReference type="ChEBI" id="CHEBI:58349"/>
    </ligand>
</feature>
<dbReference type="GeneID" id="96901216"/>
<feature type="binding site" evidence="9">
    <location>
        <begin position="413"/>
        <end position="415"/>
    </location>
    <ligand>
        <name>FAD</name>
        <dbReference type="ChEBI" id="CHEBI:57692"/>
    </ligand>
</feature>
<evidence type="ECO:0000256" key="4">
    <source>
        <dbReference type="ARBA" id="ARBA00022827"/>
    </source>
</evidence>
<keyword evidence="6 8" id="KW-0560">Oxidoreductase</keyword>
<dbReference type="AlphaFoldDB" id="G0V8D9"/>
<dbReference type="GO" id="GO:0005743">
    <property type="term" value="C:mitochondrial inner membrane"/>
    <property type="evidence" value="ECO:0007669"/>
    <property type="project" value="EnsemblFungi"/>
</dbReference>
<dbReference type="GO" id="GO:0006879">
    <property type="term" value="P:intracellular iron ion homeostasis"/>
    <property type="evidence" value="ECO:0007669"/>
    <property type="project" value="EnsemblFungi"/>
</dbReference>
<dbReference type="STRING" id="1064592.G0V8D9"/>
<gene>
    <name evidence="11" type="primary">NCAS0A11790</name>
    <name evidence="11" type="ordered locus">NCAS_0A11790</name>
</gene>
<dbReference type="Proteomes" id="UP000001640">
    <property type="component" value="Chromosome 1"/>
</dbReference>
<evidence type="ECO:0000256" key="7">
    <source>
        <dbReference type="ARBA" id="ARBA00048933"/>
    </source>
</evidence>
<dbReference type="eggNOG" id="KOG1800">
    <property type="taxonomic scope" value="Eukaryota"/>
</dbReference>
<dbReference type="Pfam" id="PF13450">
    <property type="entry name" value="NAD_binding_8"/>
    <property type="match status" value="1"/>
</dbReference>
<evidence type="ECO:0000313" key="11">
    <source>
        <dbReference type="EMBL" id="CCC67737.1"/>
    </source>
</evidence>
<evidence type="ECO:0000256" key="6">
    <source>
        <dbReference type="ARBA" id="ARBA00023002"/>
    </source>
</evidence>
<feature type="binding site" evidence="10">
    <location>
        <begin position="173"/>
        <end position="176"/>
    </location>
    <ligand>
        <name>NADP(+)</name>
        <dbReference type="ChEBI" id="CHEBI:58349"/>
    </ligand>
</feature>